<dbReference type="RefSeq" id="WP_129893923.1">
    <property type="nucleotide sequence ID" value="NZ_CP035758.1"/>
</dbReference>
<dbReference type="OrthoDB" id="149197at2"/>
<keyword evidence="2" id="KW-1185">Reference proteome</keyword>
<dbReference type="KEGG" id="kbs:EPA93_45590"/>
<organism evidence="1 2">
    <name type="scientific">Ktedonosporobacter rubrisoli</name>
    <dbReference type="NCBI Taxonomy" id="2509675"/>
    <lineage>
        <taxon>Bacteria</taxon>
        <taxon>Bacillati</taxon>
        <taxon>Chloroflexota</taxon>
        <taxon>Ktedonobacteria</taxon>
        <taxon>Ktedonobacterales</taxon>
        <taxon>Ktedonosporobacteraceae</taxon>
        <taxon>Ktedonosporobacter</taxon>
    </lineage>
</organism>
<protein>
    <submittedName>
        <fullName evidence="1">Transposase</fullName>
    </submittedName>
</protein>
<evidence type="ECO:0000313" key="1">
    <source>
        <dbReference type="EMBL" id="QBD82854.1"/>
    </source>
</evidence>
<sequence>MELAHQPCQPNGPYAKSQVARALDIARSTLYLRGKQAKKDKQVAIVLETWHEADDTLGHRKLADLLSMGKNRIKRMMKKYGLAARRKLKKYVSPGKASRREMPGLPKKVITRAALL</sequence>
<proteinExistence type="predicted"/>
<evidence type="ECO:0000313" key="2">
    <source>
        <dbReference type="Proteomes" id="UP000290365"/>
    </source>
</evidence>
<gene>
    <name evidence="1" type="ORF">EPA93_45590</name>
</gene>
<dbReference type="Proteomes" id="UP000290365">
    <property type="component" value="Chromosome"/>
</dbReference>
<dbReference type="AlphaFoldDB" id="A0A4P6K3W5"/>
<dbReference type="EMBL" id="CP035758">
    <property type="protein sequence ID" value="QBD82854.1"/>
    <property type="molecule type" value="Genomic_DNA"/>
</dbReference>
<accession>A0A4P6K3W5</accession>
<name>A0A4P6K3W5_KTERU</name>
<reference evidence="1 2" key="1">
    <citation type="submission" date="2019-01" db="EMBL/GenBank/DDBJ databases">
        <title>Ktedonosporobacter rubrisoli SCAWS-G2.</title>
        <authorList>
            <person name="Huang Y."/>
            <person name="Yan B."/>
        </authorList>
    </citation>
    <scope>NUCLEOTIDE SEQUENCE [LARGE SCALE GENOMIC DNA]</scope>
    <source>
        <strain evidence="1 2">SCAWS-G2</strain>
    </source>
</reference>